<organism evidence="2 3">
    <name type="scientific">Aliidongia dinghuensis</name>
    <dbReference type="NCBI Taxonomy" id="1867774"/>
    <lineage>
        <taxon>Bacteria</taxon>
        <taxon>Pseudomonadati</taxon>
        <taxon>Pseudomonadota</taxon>
        <taxon>Alphaproteobacteria</taxon>
        <taxon>Rhodospirillales</taxon>
        <taxon>Dongiaceae</taxon>
        <taxon>Aliidongia</taxon>
    </lineage>
</organism>
<evidence type="ECO:0000313" key="2">
    <source>
        <dbReference type="EMBL" id="GGF26144.1"/>
    </source>
</evidence>
<keyword evidence="3" id="KW-1185">Reference proteome</keyword>
<protein>
    <recommendedName>
        <fullName evidence="1">YxiG-like domain-containing protein</fullName>
    </recommendedName>
</protein>
<feature type="domain" description="YxiG-like" evidence="1">
    <location>
        <begin position="17"/>
        <end position="143"/>
    </location>
</feature>
<proteinExistence type="predicted"/>
<dbReference type="InterPro" id="IPR058188">
    <property type="entry name" value="YxiG-like"/>
</dbReference>
<dbReference type="Pfam" id="PF24712">
    <property type="entry name" value="YxiG_2"/>
    <property type="match status" value="1"/>
</dbReference>
<reference evidence="2" key="1">
    <citation type="journal article" date="2014" name="Int. J. Syst. Evol. Microbiol.">
        <title>Complete genome sequence of Corynebacterium casei LMG S-19264T (=DSM 44701T), isolated from a smear-ripened cheese.</title>
        <authorList>
            <consortium name="US DOE Joint Genome Institute (JGI-PGF)"/>
            <person name="Walter F."/>
            <person name="Albersmeier A."/>
            <person name="Kalinowski J."/>
            <person name="Ruckert C."/>
        </authorList>
    </citation>
    <scope>NUCLEOTIDE SEQUENCE</scope>
    <source>
        <strain evidence="2">CGMCC 1.15725</strain>
    </source>
</reference>
<sequence length="162" mass="18345">MAEHPLRQPMREWLPEFDFGVLHHGFAQHGRDYVLILQAMGIYELTLTHVVEHRYQTAVRDDLWSVSWDDSFTDGDAWQAAGMPDGFVWGANSFAYPGIEAPDNDPLAVQWSARLGKPMFAMTLETGCFRMSIIFHSARVRKLSDDASAIRAVLNPLPAERI</sequence>
<evidence type="ECO:0000313" key="3">
    <source>
        <dbReference type="Proteomes" id="UP000646365"/>
    </source>
</evidence>
<evidence type="ECO:0000259" key="1">
    <source>
        <dbReference type="Pfam" id="PF24712"/>
    </source>
</evidence>
<reference evidence="2" key="2">
    <citation type="submission" date="2020-09" db="EMBL/GenBank/DDBJ databases">
        <authorList>
            <person name="Sun Q."/>
            <person name="Zhou Y."/>
        </authorList>
    </citation>
    <scope>NUCLEOTIDE SEQUENCE</scope>
    <source>
        <strain evidence="2">CGMCC 1.15725</strain>
    </source>
</reference>
<name>A0A8J3E306_9PROT</name>
<gene>
    <name evidence="2" type="ORF">GCM10011611_35250</name>
</gene>
<dbReference type="AlphaFoldDB" id="A0A8J3E306"/>
<dbReference type="EMBL" id="BMJQ01000009">
    <property type="protein sequence ID" value="GGF26144.1"/>
    <property type="molecule type" value="Genomic_DNA"/>
</dbReference>
<accession>A0A8J3E306</accession>
<dbReference type="Proteomes" id="UP000646365">
    <property type="component" value="Unassembled WGS sequence"/>
</dbReference>
<dbReference type="RefSeq" id="WP_189048115.1">
    <property type="nucleotide sequence ID" value="NZ_BMJQ01000009.1"/>
</dbReference>
<comment type="caution">
    <text evidence="2">The sequence shown here is derived from an EMBL/GenBank/DDBJ whole genome shotgun (WGS) entry which is preliminary data.</text>
</comment>